<dbReference type="Proteomes" id="UP000198641">
    <property type="component" value="Unassembled WGS sequence"/>
</dbReference>
<dbReference type="EMBL" id="FNCI01000001">
    <property type="protein sequence ID" value="SDF72782.1"/>
    <property type="molecule type" value="Genomic_DNA"/>
</dbReference>
<gene>
    <name evidence="2" type="ORF">SAMN05216571_101412</name>
</gene>
<protein>
    <submittedName>
        <fullName evidence="2">Uncharacterized protein</fullName>
    </submittedName>
</protein>
<dbReference type="AlphaFoldDB" id="A0A1G7NFQ0"/>
<dbReference type="STRING" id="284577.SAMN05216571_101412"/>
<feature type="region of interest" description="Disordered" evidence="1">
    <location>
        <begin position="30"/>
        <end position="68"/>
    </location>
</feature>
<keyword evidence="3" id="KW-1185">Reference proteome</keyword>
<name>A0A1G7NFQ0_9GAMM</name>
<accession>A0A1G7NFQ0</accession>
<reference evidence="2 3" key="1">
    <citation type="submission" date="2016-10" db="EMBL/GenBank/DDBJ databases">
        <authorList>
            <person name="de Groot N.N."/>
        </authorList>
    </citation>
    <scope>NUCLEOTIDE SEQUENCE [LARGE SCALE GENOMIC DNA]</scope>
    <source>
        <strain evidence="2 3">BH539</strain>
    </source>
</reference>
<proteinExistence type="predicted"/>
<sequence length="68" mass="6887">MATRQGGVYRRKNGKTARVVEPAADQRLGAHAVHPITGNAKPDSVKGAATGGTKSTQLKGGSDADANS</sequence>
<evidence type="ECO:0000313" key="3">
    <source>
        <dbReference type="Proteomes" id="UP000198641"/>
    </source>
</evidence>
<organism evidence="2 3">
    <name type="scientific">Onishia taeanensis</name>
    <dbReference type="NCBI Taxonomy" id="284577"/>
    <lineage>
        <taxon>Bacteria</taxon>
        <taxon>Pseudomonadati</taxon>
        <taxon>Pseudomonadota</taxon>
        <taxon>Gammaproteobacteria</taxon>
        <taxon>Oceanospirillales</taxon>
        <taxon>Halomonadaceae</taxon>
        <taxon>Onishia</taxon>
    </lineage>
</organism>
<feature type="compositionally biased region" description="Polar residues" evidence="1">
    <location>
        <begin position="52"/>
        <end position="68"/>
    </location>
</feature>
<evidence type="ECO:0000256" key="1">
    <source>
        <dbReference type="SAM" id="MobiDB-lite"/>
    </source>
</evidence>
<dbReference type="RefSeq" id="WP_092522562.1">
    <property type="nucleotide sequence ID" value="NZ_FNCI01000001.1"/>
</dbReference>
<evidence type="ECO:0000313" key="2">
    <source>
        <dbReference type="EMBL" id="SDF72782.1"/>
    </source>
</evidence>